<evidence type="ECO:0000313" key="1">
    <source>
        <dbReference type="EMBL" id="PIN97177.1"/>
    </source>
</evidence>
<dbReference type="Proteomes" id="UP000228934">
    <property type="component" value="Unassembled WGS sequence"/>
</dbReference>
<sequence>MPPKILKKCKKNLEKNFFLYLPKPLLLGSLPNLPLPIPRRVILLGERPRCLLGTMCVPRTPWGHSQSPAPLARAQ</sequence>
<dbReference type="EMBL" id="KV923544">
    <property type="protein sequence ID" value="PIN97177.1"/>
    <property type="molecule type" value="Genomic_DNA"/>
</dbReference>
<proteinExistence type="predicted"/>
<accession>A0A2G9P1H0</accession>
<dbReference type="AlphaFoldDB" id="A0A2G9P1H0"/>
<reference evidence="2" key="1">
    <citation type="journal article" date="2017" name="Nat. Commun.">
        <title>The North American bullfrog draft genome provides insight into hormonal regulation of long noncoding RNA.</title>
        <authorList>
            <person name="Hammond S.A."/>
            <person name="Warren R.L."/>
            <person name="Vandervalk B.P."/>
            <person name="Kucuk E."/>
            <person name="Khan H."/>
            <person name="Gibb E.A."/>
            <person name="Pandoh P."/>
            <person name="Kirk H."/>
            <person name="Zhao Y."/>
            <person name="Jones M."/>
            <person name="Mungall A.J."/>
            <person name="Coope R."/>
            <person name="Pleasance S."/>
            <person name="Moore R.A."/>
            <person name="Holt R.A."/>
            <person name="Round J.M."/>
            <person name="Ohora S."/>
            <person name="Walle B.V."/>
            <person name="Veldhoen N."/>
            <person name="Helbing C.C."/>
            <person name="Birol I."/>
        </authorList>
    </citation>
    <scope>NUCLEOTIDE SEQUENCE [LARGE SCALE GENOMIC DNA]</scope>
</reference>
<gene>
    <name evidence="1" type="ORF">AB205_0015630</name>
</gene>
<keyword evidence="2" id="KW-1185">Reference proteome</keyword>
<evidence type="ECO:0000313" key="2">
    <source>
        <dbReference type="Proteomes" id="UP000228934"/>
    </source>
</evidence>
<organism evidence="1 2">
    <name type="scientific">Aquarana catesbeiana</name>
    <name type="common">American bullfrog</name>
    <name type="synonym">Rana catesbeiana</name>
    <dbReference type="NCBI Taxonomy" id="8400"/>
    <lineage>
        <taxon>Eukaryota</taxon>
        <taxon>Metazoa</taxon>
        <taxon>Chordata</taxon>
        <taxon>Craniata</taxon>
        <taxon>Vertebrata</taxon>
        <taxon>Euteleostomi</taxon>
        <taxon>Amphibia</taxon>
        <taxon>Batrachia</taxon>
        <taxon>Anura</taxon>
        <taxon>Neobatrachia</taxon>
        <taxon>Ranoidea</taxon>
        <taxon>Ranidae</taxon>
        <taxon>Aquarana</taxon>
    </lineage>
</organism>
<name>A0A2G9P1H0_AQUCT</name>
<protein>
    <submittedName>
        <fullName evidence="1">Uncharacterized protein</fullName>
    </submittedName>
</protein>